<sequence length="244" mass="28106">MKILISGCSFTQWPEYPGGPNVCWPGYLQQLRPNDQLRSVAEAAAGNQYICDSIIRETLNDSYDQVLVMWSGVSRLDYLTSLEDSAWESLFNSYGFFRRLPDGKLGWIFSGGQMGTWFKHPVAHKMFYEMYKVSSELSLATINLMEIVKLQNYLRAKGIPFKFMSYVNYWTTGKHISPNGDFGVYDFPELKYLIDEIDFNQWIFADGNKTIYDVAKDMNNFMDDGFHPGPVAHQAWAELITRCI</sequence>
<dbReference type="SUPFAM" id="SSF52266">
    <property type="entry name" value="SGNH hydrolase"/>
    <property type="match status" value="1"/>
</dbReference>
<gene>
    <name evidence="1" type="ORF">UFOVP112_271</name>
</gene>
<proteinExistence type="predicted"/>
<organism evidence="1">
    <name type="scientific">uncultured Caudovirales phage</name>
    <dbReference type="NCBI Taxonomy" id="2100421"/>
    <lineage>
        <taxon>Viruses</taxon>
        <taxon>Duplodnaviria</taxon>
        <taxon>Heunggongvirae</taxon>
        <taxon>Uroviricota</taxon>
        <taxon>Caudoviricetes</taxon>
        <taxon>Peduoviridae</taxon>
        <taxon>Maltschvirus</taxon>
        <taxon>Maltschvirus maltsch</taxon>
    </lineage>
</organism>
<name>A0A6J5L741_9CAUD</name>
<protein>
    <submittedName>
        <fullName evidence="1">SGNH_hydrolase domain containing protein</fullName>
    </submittedName>
</protein>
<keyword evidence="1" id="KW-0378">Hydrolase</keyword>
<accession>A0A6J5L741</accession>
<dbReference type="GO" id="GO:0016787">
    <property type="term" value="F:hydrolase activity"/>
    <property type="evidence" value="ECO:0007669"/>
    <property type="project" value="UniProtKB-KW"/>
</dbReference>
<evidence type="ECO:0000313" key="1">
    <source>
        <dbReference type="EMBL" id="CAB4129173.1"/>
    </source>
</evidence>
<dbReference type="EMBL" id="LR796233">
    <property type="protein sequence ID" value="CAB4129173.1"/>
    <property type="molecule type" value="Genomic_DNA"/>
</dbReference>
<reference evidence="1" key="1">
    <citation type="submission" date="2020-04" db="EMBL/GenBank/DDBJ databases">
        <authorList>
            <person name="Chiriac C."/>
            <person name="Salcher M."/>
            <person name="Ghai R."/>
            <person name="Kavagutti S V."/>
        </authorList>
    </citation>
    <scope>NUCLEOTIDE SEQUENCE</scope>
</reference>